<dbReference type="OrthoDB" id="5988153at2759"/>
<keyword evidence="2" id="KW-1185">Reference proteome</keyword>
<dbReference type="InterPro" id="IPR000477">
    <property type="entry name" value="RT_dom"/>
</dbReference>
<dbReference type="PROSITE" id="PS50878">
    <property type="entry name" value="RT_POL"/>
    <property type="match status" value="1"/>
</dbReference>
<comment type="caution">
    <text evidence="1">The sequence shown here is derived from an EMBL/GenBank/DDBJ whole genome shotgun (WGS) entry which is preliminary data.</text>
</comment>
<organism evidence="1 2">
    <name type="scientific">Paramuricea clavata</name>
    <name type="common">Red gorgonian</name>
    <name type="synonym">Violescent sea-whip</name>
    <dbReference type="NCBI Taxonomy" id="317549"/>
    <lineage>
        <taxon>Eukaryota</taxon>
        <taxon>Metazoa</taxon>
        <taxon>Cnidaria</taxon>
        <taxon>Anthozoa</taxon>
        <taxon>Octocorallia</taxon>
        <taxon>Malacalcyonacea</taxon>
        <taxon>Plexauridae</taxon>
        <taxon>Paramuricea</taxon>
    </lineage>
</organism>
<feature type="non-terminal residue" evidence="1">
    <location>
        <position position="193"/>
    </location>
</feature>
<accession>A0A7D9JM65</accession>
<proteinExistence type="predicted"/>
<dbReference type="PANTHER" id="PTHR21301">
    <property type="entry name" value="REVERSE TRANSCRIPTASE"/>
    <property type="match status" value="1"/>
</dbReference>
<protein>
    <submittedName>
        <fullName evidence="1">Uncharacterized protein</fullName>
    </submittedName>
</protein>
<name>A0A7D9JM65_PARCT</name>
<dbReference type="PANTHER" id="PTHR21301:SF10">
    <property type="entry name" value="REVERSE TRANSCRIPTASE DOMAIN-CONTAINING PROTEIN"/>
    <property type="match status" value="1"/>
</dbReference>
<dbReference type="Proteomes" id="UP001152795">
    <property type="component" value="Unassembled WGS sequence"/>
</dbReference>
<gene>
    <name evidence="1" type="ORF">PACLA_8A004366</name>
</gene>
<dbReference type="EMBL" id="CACRXK020018067">
    <property type="protein sequence ID" value="CAB4032031.1"/>
    <property type="molecule type" value="Genomic_DNA"/>
</dbReference>
<evidence type="ECO:0000313" key="1">
    <source>
        <dbReference type="EMBL" id="CAB4032031.1"/>
    </source>
</evidence>
<dbReference type="Pfam" id="PF00078">
    <property type="entry name" value="RVT_1"/>
    <property type="match status" value="1"/>
</dbReference>
<evidence type="ECO:0000313" key="2">
    <source>
        <dbReference type="Proteomes" id="UP001152795"/>
    </source>
</evidence>
<reference evidence="1" key="1">
    <citation type="submission" date="2020-04" db="EMBL/GenBank/DDBJ databases">
        <authorList>
            <person name="Alioto T."/>
            <person name="Alioto T."/>
            <person name="Gomez Garrido J."/>
        </authorList>
    </citation>
    <scope>NUCLEOTIDE SEQUENCE</scope>
    <source>
        <strain evidence="1">A484AB</strain>
    </source>
</reference>
<sequence length="193" mass="22150">MDTLVNDGNTYKKLKSDPSKKLQRNLNQKLWPLHLANIIKKPLYSKHRCSVAQAPKLYERSEHRLVNSADFITKIQAETISAIHELVSFDVKSLFTSIPLKLAIECMEESLANYDDELPIPKEEIIDLLKLCLESTFFQYNGSFYQQLHGTAMGSPVSVVVAEIVMQRLEERALSSYPNPPPFWFRYVDDTLT</sequence>
<dbReference type="AlphaFoldDB" id="A0A7D9JM65"/>